<dbReference type="EMBL" id="BGPR01002054">
    <property type="protein sequence ID" value="GBM66950.1"/>
    <property type="molecule type" value="Genomic_DNA"/>
</dbReference>
<protein>
    <submittedName>
        <fullName evidence="1">Uncharacterized protein</fullName>
    </submittedName>
</protein>
<reference evidence="1 2" key="1">
    <citation type="journal article" date="2019" name="Sci. Rep.">
        <title>Orb-weaving spider Araneus ventricosus genome elucidates the spidroin gene catalogue.</title>
        <authorList>
            <person name="Kono N."/>
            <person name="Nakamura H."/>
            <person name="Ohtoshi R."/>
            <person name="Moran D.A.P."/>
            <person name="Shinohara A."/>
            <person name="Yoshida Y."/>
            <person name="Fujiwara M."/>
            <person name="Mori M."/>
            <person name="Tomita M."/>
            <person name="Arakawa K."/>
        </authorList>
    </citation>
    <scope>NUCLEOTIDE SEQUENCE [LARGE SCALE GENOMIC DNA]</scope>
</reference>
<proteinExistence type="predicted"/>
<dbReference type="Proteomes" id="UP000499080">
    <property type="component" value="Unassembled WGS sequence"/>
</dbReference>
<dbReference type="InterPro" id="IPR005312">
    <property type="entry name" value="DUF1759"/>
</dbReference>
<dbReference type="Pfam" id="PF03564">
    <property type="entry name" value="DUF1759"/>
    <property type="match status" value="1"/>
</dbReference>
<organism evidence="1 2">
    <name type="scientific">Araneus ventricosus</name>
    <name type="common">Orbweaver spider</name>
    <name type="synonym">Epeira ventricosa</name>
    <dbReference type="NCBI Taxonomy" id="182803"/>
    <lineage>
        <taxon>Eukaryota</taxon>
        <taxon>Metazoa</taxon>
        <taxon>Ecdysozoa</taxon>
        <taxon>Arthropoda</taxon>
        <taxon>Chelicerata</taxon>
        <taxon>Arachnida</taxon>
        <taxon>Araneae</taxon>
        <taxon>Araneomorphae</taxon>
        <taxon>Entelegynae</taxon>
        <taxon>Araneoidea</taxon>
        <taxon>Araneidae</taxon>
        <taxon>Araneus</taxon>
    </lineage>
</organism>
<name>A0A4Y2HNX6_ARAVE</name>
<keyword evidence="2" id="KW-1185">Reference proteome</keyword>
<dbReference type="AlphaFoldDB" id="A0A4Y2HNX6"/>
<evidence type="ECO:0000313" key="2">
    <source>
        <dbReference type="Proteomes" id="UP000499080"/>
    </source>
</evidence>
<evidence type="ECO:0000313" key="1">
    <source>
        <dbReference type="EMBL" id="GBM66950.1"/>
    </source>
</evidence>
<accession>A0A4Y2HNX6</accession>
<gene>
    <name evidence="1" type="ORF">AVEN_57851_1</name>
</gene>
<sequence>MAENYKKAVEYLKERFGKESVLVQVFIRDLLQLDISKNKCELSSLYDKPQTRIRSLNSLGLIKDKYADILFSLVESTLPIDIVKMSDRQRHLVHDTQGKSNLDLLMDFVKNEVDSEFRVKISR</sequence>
<dbReference type="OrthoDB" id="5967017at2759"/>
<comment type="caution">
    <text evidence="1">The sequence shown here is derived from an EMBL/GenBank/DDBJ whole genome shotgun (WGS) entry which is preliminary data.</text>
</comment>